<keyword evidence="2" id="KW-1185">Reference proteome</keyword>
<organism evidence="1 2">
    <name type="scientific">Symbiobacterium terraclitae</name>
    <dbReference type="NCBI Taxonomy" id="557451"/>
    <lineage>
        <taxon>Bacteria</taxon>
        <taxon>Bacillati</taxon>
        <taxon>Bacillota</taxon>
        <taxon>Clostridia</taxon>
        <taxon>Eubacteriales</taxon>
        <taxon>Symbiobacteriaceae</taxon>
        <taxon>Symbiobacterium</taxon>
    </lineage>
</organism>
<proteinExistence type="predicted"/>
<evidence type="ECO:0000313" key="1">
    <source>
        <dbReference type="EMBL" id="MBP2018210.1"/>
    </source>
</evidence>
<dbReference type="EMBL" id="JAGGLG010000011">
    <property type="protein sequence ID" value="MBP2018210.1"/>
    <property type="molecule type" value="Genomic_DNA"/>
</dbReference>
<gene>
    <name evidence="1" type="ORF">J2Z79_001611</name>
</gene>
<dbReference type="Proteomes" id="UP001519289">
    <property type="component" value="Unassembled WGS sequence"/>
</dbReference>
<protein>
    <submittedName>
        <fullName evidence="1">Uncharacterized protein</fullName>
    </submittedName>
</protein>
<comment type="caution">
    <text evidence="1">The sequence shown here is derived from an EMBL/GenBank/DDBJ whole genome shotgun (WGS) entry which is preliminary data.</text>
</comment>
<sequence length="189" mass="20398">MVFEPEIPRIDTIVADFVDALCDAGFAVDDEPDLGPAQRAISAFARDPGHRFTKGLGLAHPQLGGRVGLLMQPARDAGAGPDNAVLFTLSLDELTVMDSSQPYLTASAEHVIVPLCTRVAVSLPTVLIDLQHFGCDYSAWEAWASGREPRSSLLYLAPGVAGFNPGRWRRTVRLENGGVLYLVPGWWNG</sequence>
<name>A0ABS4JTC4_9FIRM</name>
<reference evidence="1 2" key="1">
    <citation type="submission" date="2021-03" db="EMBL/GenBank/DDBJ databases">
        <title>Genomic Encyclopedia of Type Strains, Phase IV (KMG-IV): sequencing the most valuable type-strain genomes for metagenomic binning, comparative biology and taxonomic classification.</title>
        <authorList>
            <person name="Goeker M."/>
        </authorList>
    </citation>
    <scope>NUCLEOTIDE SEQUENCE [LARGE SCALE GENOMIC DNA]</scope>
    <source>
        <strain evidence="1 2">DSM 27138</strain>
    </source>
</reference>
<evidence type="ECO:0000313" key="2">
    <source>
        <dbReference type="Proteomes" id="UP001519289"/>
    </source>
</evidence>
<accession>A0ABS4JTC4</accession>